<accession>A0A919A0J8</accession>
<sequence>MQHTAAALDVQLDLTTVEAAARRWATRARALVNRAACDDQEAALAVTARQFDSAATFLDRGDITKAREALYAARSYAASEEAMNDRLAKAASTLLEALGDA</sequence>
<dbReference type="RefSeq" id="WP_189901941.1">
    <property type="nucleotide sequence ID" value="NZ_BNBC01000017.1"/>
</dbReference>
<dbReference type="Proteomes" id="UP000641386">
    <property type="component" value="Unassembled WGS sequence"/>
</dbReference>
<protein>
    <submittedName>
        <fullName evidence="1">Uncharacterized protein</fullName>
    </submittedName>
</protein>
<gene>
    <name evidence="1" type="ORF">GCM10014715_39050</name>
</gene>
<name>A0A919A0J8_9ACTN</name>
<organism evidence="1 2">
    <name type="scientific">Streptomyces spiralis</name>
    <dbReference type="NCBI Taxonomy" id="66376"/>
    <lineage>
        <taxon>Bacteria</taxon>
        <taxon>Bacillati</taxon>
        <taxon>Actinomycetota</taxon>
        <taxon>Actinomycetes</taxon>
        <taxon>Kitasatosporales</taxon>
        <taxon>Streptomycetaceae</taxon>
        <taxon>Streptomyces</taxon>
    </lineage>
</organism>
<keyword evidence="2" id="KW-1185">Reference proteome</keyword>
<comment type="caution">
    <text evidence="1">The sequence shown here is derived from an EMBL/GenBank/DDBJ whole genome shotgun (WGS) entry which is preliminary data.</text>
</comment>
<dbReference type="AlphaFoldDB" id="A0A919A0J8"/>
<evidence type="ECO:0000313" key="1">
    <source>
        <dbReference type="EMBL" id="GHE79909.1"/>
    </source>
</evidence>
<proteinExistence type="predicted"/>
<reference evidence="1" key="2">
    <citation type="submission" date="2020-09" db="EMBL/GenBank/DDBJ databases">
        <authorList>
            <person name="Sun Q."/>
            <person name="Ohkuma M."/>
        </authorList>
    </citation>
    <scope>NUCLEOTIDE SEQUENCE</scope>
    <source>
        <strain evidence="1">JCM 3302</strain>
    </source>
</reference>
<dbReference type="EMBL" id="BNBC01000017">
    <property type="protein sequence ID" value="GHE79909.1"/>
    <property type="molecule type" value="Genomic_DNA"/>
</dbReference>
<evidence type="ECO:0000313" key="2">
    <source>
        <dbReference type="Proteomes" id="UP000641386"/>
    </source>
</evidence>
<reference evidence="1" key="1">
    <citation type="journal article" date="2014" name="Int. J. Syst. Evol. Microbiol.">
        <title>Complete genome sequence of Corynebacterium casei LMG S-19264T (=DSM 44701T), isolated from a smear-ripened cheese.</title>
        <authorList>
            <consortium name="US DOE Joint Genome Institute (JGI-PGF)"/>
            <person name="Walter F."/>
            <person name="Albersmeier A."/>
            <person name="Kalinowski J."/>
            <person name="Ruckert C."/>
        </authorList>
    </citation>
    <scope>NUCLEOTIDE SEQUENCE</scope>
    <source>
        <strain evidence="1">JCM 3302</strain>
    </source>
</reference>